<evidence type="ECO:0000259" key="3">
    <source>
        <dbReference type="Pfam" id="PF13115"/>
    </source>
</evidence>
<name>A0A0B5QPH1_CLOBE</name>
<evidence type="ECO:0000313" key="4">
    <source>
        <dbReference type="EMBL" id="AJG99912.1"/>
    </source>
</evidence>
<dbReference type="EMBL" id="CP010086">
    <property type="protein sequence ID" value="AJG99912.1"/>
    <property type="molecule type" value="Genomic_DNA"/>
</dbReference>
<keyword evidence="1" id="KW-0472">Membrane</keyword>
<dbReference type="InterPro" id="IPR032693">
    <property type="entry name" value="YtkA-like_dom"/>
</dbReference>
<sequence length="179" mass="19272">MKKKTIRGAILSLILTLGLSTAAFADGMGNMDMGKGTEKSVNGINAELTFNKDNKVKTGDNDVMITLHDNNDKKIENADVKISAEMDKNSDMGMDMNGKKPIEVSLENSKDGQYMGKINFTDKGKWVITANIMVNGEQKDVQFDADVVSSGPNWVVIGGFVGIVAVIIIVAAVKKKSSK</sequence>
<evidence type="ECO:0000256" key="2">
    <source>
        <dbReference type="SAM" id="SignalP"/>
    </source>
</evidence>
<dbReference type="OrthoDB" id="1911191at2"/>
<dbReference type="AlphaFoldDB" id="A0A0B5QPH1"/>
<dbReference type="Gene3D" id="2.60.40.10">
    <property type="entry name" value="Immunoglobulins"/>
    <property type="match status" value="1"/>
</dbReference>
<evidence type="ECO:0000313" key="5">
    <source>
        <dbReference type="Proteomes" id="UP000031866"/>
    </source>
</evidence>
<keyword evidence="1" id="KW-1133">Transmembrane helix</keyword>
<feature type="signal peptide" evidence="2">
    <location>
        <begin position="1"/>
        <end position="25"/>
    </location>
</feature>
<gene>
    <name evidence="4" type="ORF">LF65_03350</name>
</gene>
<organism evidence="4 5">
    <name type="scientific">Clostridium beijerinckii</name>
    <name type="common">Clostridium MP</name>
    <dbReference type="NCBI Taxonomy" id="1520"/>
    <lineage>
        <taxon>Bacteria</taxon>
        <taxon>Bacillati</taxon>
        <taxon>Bacillota</taxon>
        <taxon>Clostridia</taxon>
        <taxon>Eubacteriales</taxon>
        <taxon>Clostridiaceae</taxon>
        <taxon>Clostridium</taxon>
    </lineage>
</organism>
<dbReference type="InterPro" id="IPR013783">
    <property type="entry name" value="Ig-like_fold"/>
</dbReference>
<dbReference type="KEGG" id="cbei:LF65_03350"/>
<keyword evidence="1" id="KW-0812">Transmembrane</keyword>
<evidence type="ECO:0000256" key="1">
    <source>
        <dbReference type="SAM" id="Phobius"/>
    </source>
</evidence>
<reference evidence="5" key="1">
    <citation type="submission" date="2014-12" db="EMBL/GenBank/DDBJ databases">
        <title>Genome sequence of Clostridium beijerinckii strain 59B.</title>
        <authorList>
            <person name="Little G.T."/>
            <person name="Minton N.P."/>
        </authorList>
    </citation>
    <scope>NUCLEOTIDE SEQUENCE [LARGE SCALE GENOMIC DNA]</scope>
    <source>
        <strain evidence="5">59B</strain>
    </source>
</reference>
<dbReference type="Pfam" id="PF13115">
    <property type="entry name" value="YtkA"/>
    <property type="match status" value="1"/>
</dbReference>
<dbReference type="RefSeq" id="WP_041897351.1">
    <property type="nucleotide sequence ID" value="NZ_CP010086.2"/>
</dbReference>
<keyword evidence="2" id="KW-0732">Signal</keyword>
<feature type="domain" description="YtkA-like" evidence="3">
    <location>
        <begin position="42"/>
        <end position="129"/>
    </location>
</feature>
<protein>
    <recommendedName>
        <fullName evidence="3">YtkA-like domain-containing protein</fullName>
    </recommendedName>
</protein>
<accession>A0A0B5QPH1</accession>
<proteinExistence type="predicted"/>
<feature type="chain" id="PRO_5002118617" description="YtkA-like domain-containing protein" evidence="2">
    <location>
        <begin position="26"/>
        <end position="179"/>
    </location>
</feature>
<feature type="transmembrane region" description="Helical" evidence="1">
    <location>
        <begin position="154"/>
        <end position="173"/>
    </location>
</feature>
<dbReference type="Proteomes" id="UP000031866">
    <property type="component" value="Chromosome"/>
</dbReference>
<dbReference type="STRING" id="1520.LF65_03350"/>